<keyword evidence="4" id="KW-0802">TPR repeat</keyword>
<dbReference type="Gene3D" id="1.10.260.40">
    <property type="entry name" value="lambda repressor-like DNA-binding domains"/>
    <property type="match status" value="1"/>
</dbReference>
<comment type="caution">
    <text evidence="7">The sequence shown here is derived from an EMBL/GenBank/DDBJ whole genome shotgun (WGS) entry which is preliminary data.</text>
</comment>
<dbReference type="PANTHER" id="PTHR46630:SF1">
    <property type="entry name" value="TETRATRICOPEPTIDE REPEAT PROTEIN 29"/>
    <property type="match status" value="1"/>
</dbReference>
<dbReference type="InterPro" id="IPR011990">
    <property type="entry name" value="TPR-like_helical_dom_sf"/>
</dbReference>
<keyword evidence="3" id="KW-0677">Repeat</keyword>
<dbReference type="InterPro" id="IPR010982">
    <property type="entry name" value="Lambda_DNA-bd_dom_sf"/>
</dbReference>
<dbReference type="InterPro" id="IPR019734">
    <property type="entry name" value="TPR_rpt"/>
</dbReference>
<dbReference type="Gene3D" id="1.25.40.10">
    <property type="entry name" value="Tetratricopeptide repeat domain"/>
    <property type="match status" value="1"/>
</dbReference>
<dbReference type="AlphaFoldDB" id="A0A2S6FWV7"/>
<dbReference type="PANTHER" id="PTHR46630">
    <property type="entry name" value="TETRATRICOPEPTIDE REPEAT PROTEIN 29"/>
    <property type="match status" value="1"/>
</dbReference>
<dbReference type="Pfam" id="PF13424">
    <property type="entry name" value="TPR_12"/>
    <property type="match status" value="1"/>
</dbReference>
<keyword evidence="2" id="KW-0963">Cytoplasm</keyword>
<proteinExistence type="inferred from homology"/>
<evidence type="ECO:0000256" key="5">
    <source>
        <dbReference type="ARBA" id="ARBA00038253"/>
    </source>
</evidence>
<reference evidence="7 8" key="1">
    <citation type="submission" date="2018-02" db="EMBL/GenBank/DDBJ databases">
        <title>Genomic Encyclopedia of Archaeal and Bacterial Type Strains, Phase II (KMG-II): from individual species to whole genera.</title>
        <authorList>
            <person name="Goeker M."/>
        </authorList>
    </citation>
    <scope>NUCLEOTIDE SEQUENCE [LARGE SCALE GENOMIC DNA]</scope>
    <source>
        <strain evidence="7 8">DSM 15099</strain>
    </source>
</reference>
<dbReference type="GO" id="GO:0005737">
    <property type="term" value="C:cytoplasm"/>
    <property type="evidence" value="ECO:0007669"/>
    <property type="project" value="UniProtKB-SubCell"/>
</dbReference>
<evidence type="ECO:0000259" key="6">
    <source>
        <dbReference type="PROSITE" id="PS50943"/>
    </source>
</evidence>
<dbReference type="STRING" id="37659.GCA_000703125_00266"/>
<feature type="domain" description="HTH cro/C1-type" evidence="6">
    <location>
        <begin position="10"/>
        <end position="63"/>
    </location>
</feature>
<evidence type="ECO:0000256" key="4">
    <source>
        <dbReference type="ARBA" id="ARBA00022803"/>
    </source>
</evidence>
<gene>
    <name evidence="7" type="ORF">BD821_11232</name>
</gene>
<dbReference type="InterPro" id="IPR051476">
    <property type="entry name" value="Bac_ResReg_Asp_Phosphatase"/>
</dbReference>
<dbReference type="Proteomes" id="UP000239863">
    <property type="component" value="Unassembled WGS sequence"/>
</dbReference>
<dbReference type="PROSITE" id="PS50943">
    <property type="entry name" value="HTH_CROC1"/>
    <property type="match status" value="1"/>
</dbReference>
<name>A0A2S6FWV7_9CLOT</name>
<dbReference type="RefSeq" id="WP_104410193.1">
    <property type="nucleotide sequence ID" value="NZ_PTIS01000012.1"/>
</dbReference>
<evidence type="ECO:0000256" key="1">
    <source>
        <dbReference type="ARBA" id="ARBA00004496"/>
    </source>
</evidence>
<accession>A0A2S6FWV7</accession>
<comment type="similarity">
    <text evidence="5">Belongs to the Rap family.</text>
</comment>
<dbReference type="SMART" id="SM00530">
    <property type="entry name" value="HTH_XRE"/>
    <property type="match status" value="1"/>
</dbReference>
<evidence type="ECO:0000313" key="8">
    <source>
        <dbReference type="Proteomes" id="UP000239863"/>
    </source>
</evidence>
<dbReference type="SUPFAM" id="SSF48452">
    <property type="entry name" value="TPR-like"/>
    <property type="match status" value="2"/>
</dbReference>
<dbReference type="GO" id="GO:0003677">
    <property type="term" value="F:DNA binding"/>
    <property type="evidence" value="ECO:0007669"/>
    <property type="project" value="InterPro"/>
</dbReference>
<dbReference type="EMBL" id="PTIS01000012">
    <property type="protein sequence ID" value="PPK47891.1"/>
    <property type="molecule type" value="Genomic_DNA"/>
</dbReference>
<sequence length="434" mass="50209">MEILSLGEKIKRRRKELNMTLKDLAKDRITPGQISLVESGKSNPSMDLLEYLAYALETSVDYLMESEESQAEKICLFFENMAEANILNEDLNSAIGYIEKALYYGEKYNLEYRKAKNLYLSAIIHKSRNEYGLAQQLFLSSNVIFIKNNSYEDIVKTFLNLGKVTFDAKAYYSASSYLKQAEKTFLENNMGDDALIGEIYYYIANTFYKLESLNEAISYTYLAKEKFSKLDDKKNYAKSLLLLADQYNKKGDVDNAIKYSVKTLDIFRELKDSFQVSQIENNLGKLFYEFENIEQSFKHFNKAKDMRLRNEDPKIVETLINICENYIKIKDKENCIKALSEISSKIEDGDNDALIKYYLLKYKVEMLEQNSSEAENTLIMALNFAKNMEIYKEAAEISIILGNYYIENKDDKGAAKYLNEGVLMFKKLGVIKDI</sequence>
<dbReference type="SMART" id="SM00028">
    <property type="entry name" value="TPR"/>
    <property type="match status" value="6"/>
</dbReference>
<dbReference type="Pfam" id="PF01381">
    <property type="entry name" value="HTH_3"/>
    <property type="match status" value="1"/>
</dbReference>
<protein>
    <submittedName>
        <fullName evidence="7">Tetratricopeptide repeat protein</fullName>
    </submittedName>
</protein>
<dbReference type="SUPFAM" id="SSF47413">
    <property type="entry name" value="lambda repressor-like DNA-binding domains"/>
    <property type="match status" value="1"/>
</dbReference>
<dbReference type="InterPro" id="IPR001387">
    <property type="entry name" value="Cro/C1-type_HTH"/>
</dbReference>
<comment type="subcellular location">
    <subcellularLocation>
        <location evidence="1">Cytoplasm</location>
    </subcellularLocation>
</comment>
<evidence type="ECO:0000256" key="2">
    <source>
        <dbReference type="ARBA" id="ARBA00022490"/>
    </source>
</evidence>
<evidence type="ECO:0000313" key="7">
    <source>
        <dbReference type="EMBL" id="PPK47891.1"/>
    </source>
</evidence>
<organism evidence="7 8">
    <name type="scientific">Clostridium algidicarnis DSM 15099</name>
    <dbReference type="NCBI Taxonomy" id="1121295"/>
    <lineage>
        <taxon>Bacteria</taxon>
        <taxon>Bacillati</taxon>
        <taxon>Bacillota</taxon>
        <taxon>Clostridia</taxon>
        <taxon>Eubacteriales</taxon>
        <taxon>Clostridiaceae</taxon>
        <taxon>Clostridium</taxon>
    </lineage>
</organism>
<dbReference type="CDD" id="cd00093">
    <property type="entry name" value="HTH_XRE"/>
    <property type="match status" value="1"/>
</dbReference>
<evidence type="ECO:0000256" key="3">
    <source>
        <dbReference type="ARBA" id="ARBA00022737"/>
    </source>
</evidence>
<dbReference type="OrthoDB" id="2986817at2"/>